<reference evidence="2" key="1">
    <citation type="submission" date="2019-09" db="EMBL/GenBank/DDBJ databases">
        <title>Antimicrobial potential of Antarctic Bacteria.</title>
        <authorList>
            <person name="Benaud N."/>
            <person name="Edwards R.J."/>
            <person name="Ferrari B.C."/>
        </authorList>
    </citation>
    <scope>NUCLEOTIDE SEQUENCE [LARGE SCALE GENOMIC DNA]</scope>
    <source>
        <strain evidence="2">SPB151</strain>
    </source>
</reference>
<dbReference type="RefSeq" id="WP_185441633.1">
    <property type="nucleotide sequence ID" value="NZ_CP043661.1"/>
</dbReference>
<keyword evidence="2" id="KW-1185">Reference proteome</keyword>
<dbReference type="EMBL" id="CP043661">
    <property type="protein sequence ID" value="QNE19693.1"/>
    <property type="molecule type" value="Genomic_DNA"/>
</dbReference>
<accession>A0A7G6X0C8</accession>
<sequence>MNIIAFQAEDHEPTAAELAEIEYEWPLIAAELDLLNAEIACITLGESVSVLDRRRVRRAERRVLAVARDLADDNATRTGSERVAS</sequence>
<organism evidence="1 2">
    <name type="scientific">Kribbella qitaiheensis</name>
    <dbReference type="NCBI Taxonomy" id="1544730"/>
    <lineage>
        <taxon>Bacteria</taxon>
        <taxon>Bacillati</taxon>
        <taxon>Actinomycetota</taxon>
        <taxon>Actinomycetes</taxon>
        <taxon>Propionibacteriales</taxon>
        <taxon>Kribbellaceae</taxon>
        <taxon>Kribbella</taxon>
    </lineage>
</organism>
<dbReference type="Proteomes" id="UP000515563">
    <property type="component" value="Chromosome"/>
</dbReference>
<proteinExistence type="predicted"/>
<evidence type="ECO:0000313" key="1">
    <source>
        <dbReference type="EMBL" id="QNE19693.1"/>
    </source>
</evidence>
<dbReference type="Pfam" id="PF19801">
    <property type="entry name" value="DUF6284"/>
    <property type="match status" value="1"/>
</dbReference>
<gene>
    <name evidence="1" type="ORF">F1D05_19415</name>
</gene>
<dbReference type="KEGG" id="kqi:F1D05_19415"/>
<evidence type="ECO:0000313" key="2">
    <source>
        <dbReference type="Proteomes" id="UP000515563"/>
    </source>
</evidence>
<dbReference type="InterPro" id="IPR046251">
    <property type="entry name" value="DUF6284"/>
</dbReference>
<dbReference type="AlphaFoldDB" id="A0A7G6X0C8"/>
<name>A0A7G6X0C8_9ACTN</name>
<reference evidence="1 2" key="2">
    <citation type="journal article" date="2020" name="Microbiol. Resour. Announc.">
        <title>Antarctic desert soil bacteria exhibit high novel natural product potential, evaluated through long-read genome sequencing and comparative genomics.</title>
        <authorList>
            <person name="Benaud N."/>
            <person name="Edwards R.J."/>
            <person name="Amos T.G."/>
            <person name="D'Agostino P.M."/>
            <person name="Gutierrez-Chavez C."/>
            <person name="Montgomery K."/>
            <person name="Nicetic I."/>
            <person name="Ferrari B.C."/>
        </authorList>
    </citation>
    <scope>NUCLEOTIDE SEQUENCE [LARGE SCALE GENOMIC DNA]</scope>
    <source>
        <strain evidence="1 2">SPB151</strain>
    </source>
</reference>
<protein>
    <submittedName>
        <fullName evidence="1">Uncharacterized protein</fullName>
    </submittedName>
</protein>